<sequence>MEGLVAENWLLFTTGNPICNVICEYRSEEETAGPLSYSRITEKANLHMVSDWKDISKKHCAYWGDLHRIQISQRGGSTDQLQPVHSPCYVETG</sequence>
<organism evidence="1 2">
    <name type="scientific">Litomosoides sigmodontis</name>
    <name type="common">Filarial nematode worm</name>
    <dbReference type="NCBI Taxonomy" id="42156"/>
    <lineage>
        <taxon>Eukaryota</taxon>
        <taxon>Metazoa</taxon>
        <taxon>Ecdysozoa</taxon>
        <taxon>Nematoda</taxon>
        <taxon>Chromadorea</taxon>
        <taxon>Rhabditida</taxon>
        <taxon>Spirurina</taxon>
        <taxon>Spiruromorpha</taxon>
        <taxon>Filarioidea</taxon>
        <taxon>Onchocercidae</taxon>
        <taxon>Litomosoides</taxon>
    </lineage>
</organism>
<protein>
    <submittedName>
        <fullName evidence="1">Uncharacterized protein</fullName>
    </submittedName>
</protein>
<dbReference type="EMBL" id="UYRX01000512">
    <property type="protein sequence ID" value="VDK83212.1"/>
    <property type="molecule type" value="Genomic_DNA"/>
</dbReference>
<proteinExistence type="predicted"/>
<dbReference type="Proteomes" id="UP000277928">
    <property type="component" value="Unassembled WGS sequence"/>
</dbReference>
<evidence type="ECO:0000313" key="2">
    <source>
        <dbReference type="Proteomes" id="UP000277928"/>
    </source>
</evidence>
<gene>
    <name evidence="1" type="ORF">NLS_LOCUS6107</name>
</gene>
<accession>A0A3P6T5G2</accession>
<name>A0A3P6T5G2_LITSI</name>
<keyword evidence="2" id="KW-1185">Reference proteome</keyword>
<reference evidence="1 2" key="1">
    <citation type="submission" date="2018-08" db="EMBL/GenBank/DDBJ databases">
        <authorList>
            <person name="Laetsch R D."/>
            <person name="Stevens L."/>
            <person name="Kumar S."/>
            <person name="Blaxter L. M."/>
        </authorList>
    </citation>
    <scope>NUCLEOTIDE SEQUENCE [LARGE SCALE GENOMIC DNA]</scope>
</reference>
<dbReference type="AlphaFoldDB" id="A0A3P6T5G2"/>
<evidence type="ECO:0000313" key="1">
    <source>
        <dbReference type="EMBL" id="VDK83212.1"/>
    </source>
</evidence>